<dbReference type="GO" id="GO:0000150">
    <property type="term" value="F:DNA strand exchange activity"/>
    <property type="evidence" value="ECO:0007669"/>
    <property type="project" value="InterPro"/>
</dbReference>
<dbReference type="Proteomes" id="UP000617684">
    <property type="component" value="Segment"/>
</dbReference>
<dbReference type="Pfam" id="PF02796">
    <property type="entry name" value="HTH_7"/>
    <property type="match status" value="1"/>
</dbReference>
<dbReference type="InterPro" id="IPR006120">
    <property type="entry name" value="Resolvase_HTH_dom"/>
</dbReference>
<accession>A0A7S5RDL0</accession>
<name>A0A7S5RDL0_9CAUD</name>
<dbReference type="EMBL" id="MN988517">
    <property type="protein sequence ID" value="QIG70534.1"/>
    <property type="molecule type" value="Genomic_DNA"/>
</dbReference>
<organism evidence="2 3">
    <name type="scientific">Rhizobium phage RHph_N38</name>
    <dbReference type="NCBI Taxonomy" id="2509750"/>
    <lineage>
        <taxon>Viruses</taxon>
        <taxon>Duplodnaviria</taxon>
        <taxon>Heunggongvirae</taxon>
        <taxon>Uroviricota</taxon>
        <taxon>Caudoviricetes</taxon>
        <taxon>Schitoviridae</taxon>
        <taxon>Demetervirinae</taxon>
        <taxon>Cyamitesvirus</taxon>
        <taxon>Cyamitesvirus N38</taxon>
    </lineage>
</organism>
<proteinExistence type="predicted"/>
<dbReference type="SUPFAM" id="SSF46689">
    <property type="entry name" value="Homeodomain-like"/>
    <property type="match status" value="1"/>
</dbReference>
<dbReference type="GO" id="GO:0003677">
    <property type="term" value="F:DNA binding"/>
    <property type="evidence" value="ECO:0007669"/>
    <property type="project" value="InterPro"/>
</dbReference>
<feature type="domain" description="Resolvase HTH" evidence="1">
    <location>
        <begin position="8"/>
        <end position="45"/>
    </location>
</feature>
<reference evidence="2" key="1">
    <citation type="submission" date="2020-01" db="EMBL/GenBank/DDBJ databases">
        <title>Patterns of diversity and host range of bacteriophage communities associated with bean-nodulatin bacteria.</title>
        <authorList>
            <person name="Vann Cauwenberghe J."/>
            <person name="Santamaria R.I."/>
            <person name="Bustos P."/>
            <person name="Juarez S."/>
            <person name="Gonzalez V."/>
        </authorList>
    </citation>
    <scope>NUCLEOTIDE SEQUENCE</scope>
</reference>
<evidence type="ECO:0000313" key="3">
    <source>
        <dbReference type="Proteomes" id="UP000617684"/>
    </source>
</evidence>
<dbReference type="Gene3D" id="1.10.10.60">
    <property type="entry name" value="Homeodomain-like"/>
    <property type="match status" value="1"/>
</dbReference>
<evidence type="ECO:0000313" key="2">
    <source>
        <dbReference type="EMBL" id="QIG70534.1"/>
    </source>
</evidence>
<evidence type="ECO:0000259" key="1">
    <source>
        <dbReference type="Pfam" id="PF02796"/>
    </source>
</evidence>
<dbReference type="InterPro" id="IPR009057">
    <property type="entry name" value="Homeodomain-like_sf"/>
</dbReference>
<protein>
    <submittedName>
        <fullName evidence="2">Helix-turn-helix domain-containing protein</fullName>
    </submittedName>
</protein>
<gene>
    <name evidence="2" type="ORF">EVB89_071</name>
</gene>
<keyword evidence="3" id="KW-1185">Reference proteome</keyword>
<sequence>MASSPWRLSSEELEQAKTLLDKGVPRSQIAKQLKCSAPTIYRAFPVDIPQKDRNILKLKAKVLYLEEAVECLLKSNQSLLSELVKNRLVPTTLETGFTRSQDLIGKAKSLDSTQRRKRQKVTVSNS</sequence>